<feature type="domain" description="Phospholipid/glycerol acyltransferase" evidence="7">
    <location>
        <begin position="74"/>
        <end position="193"/>
    </location>
</feature>
<protein>
    <submittedName>
        <fullName evidence="8">1-acyl-sn-glycerol-3-phosphate acyltransferase</fullName>
    </submittedName>
</protein>
<dbReference type="STRING" id="908615.SAMN05421540_10616"/>
<keyword evidence="9" id="KW-1185">Reference proteome</keyword>
<gene>
    <name evidence="8" type="ORF">SAMN05421540_10616</name>
</gene>
<evidence type="ECO:0000256" key="6">
    <source>
        <dbReference type="SAM" id="Phobius"/>
    </source>
</evidence>
<feature type="transmembrane region" description="Helical" evidence="6">
    <location>
        <begin position="43"/>
        <end position="62"/>
    </location>
</feature>
<organism evidence="8 9">
    <name type="scientific">Psychroflexus halocasei</name>
    <dbReference type="NCBI Taxonomy" id="908615"/>
    <lineage>
        <taxon>Bacteria</taxon>
        <taxon>Pseudomonadati</taxon>
        <taxon>Bacteroidota</taxon>
        <taxon>Flavobacteriia</taxon>
        <taxon>Flavobacteriales</taxon>
        <taxon>Flavobacteriaceae</taxon>
        <taxon>Psychroflexus</taxon>
    </lineage>
</organism>
<keyword evidence="5 8" id="KW-0012">Acyltransferase</keyword>
<feature type="transmembrane region" description="Helical" evidence="6">
    <location>
        <begin position="6"/>
        <end position="31"/>
    </location>
</feature>
<dbReference type="CDD" id="cd07989">
    <property type="entry name" value="LPLAT_AGPAT-like"/>
    <property type="match status" value="1"/>
</dbReference>
<dbReference type="GO" id="GO:0006654">
    <property type="term" value="P:phosphatidic acid biosynthetic process"/>
    <property type="evidence" value="ECO:0007669"/>
    <property type="project" value="TreeGrafter"/>
</dbReference>
<dbReference type="AlphaFoldDB" id="A0A1H4BES1"/>
<name>A0A1H4BES1_9FLAO</name>
<comment type="pathway">
    <text evidence="1">Lipid metabolism.</text>
</comment>
<reference evidence="8 9" key="1">
    <citation type="submission" date="2016-10" db="EMBL/GenBank/DDBJ databases">
        <authorList>
            <person name="de Groot N.N."/>
        </authorList>
    </citation>
    <scope>NUCLEOTIDE SEQUENCE [LARGE SCALE GENOMIC DNA]</scope>
    <source>
        <strain evidence="8 9">DSM 23581</strain>
    </source>
</reference>
<evidence type="ECO:0000259" key="7">
    <source>
        <dbReference type="SMART" id="SM00563"/>
    </source>
</evidence>
<evidence type="ECO:0000313" key="9">
    <source>
        <dbReference type="Proteomes" id="UP000198820"/>
    </source>
</evidence>
<dbReference type="Proteomes" id="UP000198820">
    <property type="component" value="Unassembled WGS sequence"/>
</dbReference>
<accession>A0A1H4BES1</accession>
<dbReference type="PANTHER" id="PTHR10434:SF64">
    <property type="entry name" value="1-ACYL-SN-GLYCEROL-3-PHOSPHATE ACYLTRANSFERASE-RELATED"/>
    <property type="match status" value="1"/>
</dbReference>
<evidence type="ECO:0000256" key="3">
    <source>
        <dbReference type="ARBA" id="ARBA00022679"/>
    </source>
</evidence>
<dbReference type="Pfam" id="PF01553">
    <property type="entry name" value="Acyltransferase"/>
    <property type="match status" value="1"/>
</dbReference>
<dbReference type="EMBL" id="FNQF01000006">
    <property type="protein sequence ID" value="SEA46705.1"/>
    <property type="molecule type" value="Genomic_DNA"/>
</dbReference>
<dbReference type="RefSeq" id="WP_093244218.1">
    <property type="nucleotide sequence ID" value="NZ_FNQF01000006.1"/>
</dbReference>
<keyword evidence="2" id="KW-0444">Lipid biosynthesis</keyword>
<keyword evidence="3 8" id="KW-0808">Transferase</keyword>
<dbReference type="SMART" id="SM00563">
    <property type="entry name" value="PlsC"/>
    <property type="match status" value="1"/>
</dbReference>
<dbReference type="PANTHER" id="PTHR10434">
    <property type="entry name" value="1-ACYL-SN-GLYCEROL-3-PHOSPHATE ACYLTRANSFERASE"/>
    <property type="match status" value="1"/>
</dbReference>
<evidence type="ECO:0000256" key="5">
    <source>
        <dbReference type="ARBA" id="ARBA00023315"/>
    </source>
</evidence>
<dbReference type="GO" id="GO:0003841">
    <property type="term" value="F:1-acylglycerol-3-phosphate O-acyltransferase activity"/>
    <property type="evidence" value="ECO:0007669"/>
    <property type="project" value="TreeGrafter"/>
</dbReference>
<keyword evidence="6" id="KW-0472">Membrane</keyword>
<keyword evidence="6" id="KW-0812">Transmembrane</keyword>
<sequence>MKIIAYFLSVIFYLFFGLTLVVFQGIQWICLKFGYQAHKKSVDVFNFFLLACLKFLGNYVSFDNPYQFTKDRPHLIIANHQSMFDIPPLIWYLQKLHPKFISKKELGQGIPGISFNLKHGGSVLIDRNDSEQALKAISQFCEYLNETKNSAVIFPEGTRTKTGLPKEFSRNGLRTLFKSCPEAVVVPVTINNSWLMQKWGMFPLGIFVNLKFKVHQPLKIEDYSSHEVLIDKIENQITSAINHPKQNS</sequence>
<dbReference type="SUPFAM" id="SSF69593">
    <property type="entry name" value="Glycerol-3-phosphate (1)-acyltransferase"/>
    <property type="match status" value="1"/>
</dbReference>
<keyword evidence="4" id="KW-0443">Lipid metabolism</keyword>
<evidence type="ECO:0000256" key="4">
    <source>
        <dbReference type="ARBA" id="ARBA00023098"/>
    </source>
</evidence>
<evidence type="ECO:0000313" key="8">
    <source>
        <dbReference type="EMBL" id="SEA46705.1"/>
    </source>
</evidence>
<evidence type="ECO:0000256" key="1">
    <source>
        <dbReference type="ARBA" id="ARBA00005189"/>
    </source>
</evidence>
<proteinExistence type="predicted"/>
<keyword evidence="6" id="KW-1133">Transmembrane helix</keyword>
<evidence type="ECO:0000256" key="2">
    <source>
        <dbReference type="ARBA" id="ARBA00022516"/>
    </source>
</evidence>
<dbReference type="InterPro" id="IPR002123">
    <property type="entry name" value="Plipid/glycerol_acylTrfase"/>
</dbReference>